<feature type="region of interest" description="Disordered" evidence="3">
    <location>
        <begin position="869"/>
        <end position="889"/>
    </location>
</feature>
<feature type="domain" description="NmrA-like" evidence="4">
    <location>
        <begin position="5"/>
        <end position="232"/>
    </location>
</feature>
<dbReference type="Proteomes" id="UP000288859">
    <property type="component" value="Unassembled WGS sequence"/>
</dbReference>
<evidence type="ECO:0000313" key="5">
    <source>
        <dbReference type="EMBL" id="RVX72006.1"/>
    </source>
</evidence>
<dbReference type="Gene3D" id="3.90.25.10">
    <property type="entry name" value="UDP-galactose 4-epimerase, domain 1"/>
    <property type="match status" value="1"/>
</dbReference>
<dbReference type="InterPro" id="IPR051609">
    <property type="entry name" value="NmrA/Isoflavone_reductase-like"/>
</dbReference>
<proteinExistence type="predicted"/>
<keyword evidence="1" id="KW-0521">NADP</keyword>
<feature type="compositionally biased region" description="Basic residues" evidence="3">
    <location>
        <begin position="294"/>
        <end position="303"/>
    </location>
</feature>
<dbReference type="Pfam" id="PF05368">
    <property type="entry name" value="NmrA"/>
    <property type="match status" value="1"/>
</dbReference>
<dbReference type="CDD" id="cd05259">
    <property type="entry name" value="PCBER_SDR_a"/>
    <property type="match status" value="1"/>
</dbReference>
<dbReference type="VEuPathDB" id="FungiDB:PV10_01109"/>
<dbReference type="VEuPathDB" id="FungiDB:PV10_01108"/>
<evidence type="ECO:0000259" key="4">
    <source>
        <dbReference type="Pfam" id="PF05368"/>
    </source>
</evidence>
<sequence>MFPTKVALAGATGNLGIVVLEAVLSANLPLTVLTRIGGNSAKLTKYRNLEIKEVDFRDIDSMRQALDGITVVVSCLATLAIGSQNALIDASSAAGVRRFIPAEFGMDSLNQLCRELPVCQPKVATQKFLEEKSQKNPSFTWTGIANGLFLDWGLREDFILNLSKHNATLFNGGDVPFSATNLEDVATAVLGVIKNQQQTANRLVYIQSTVTTQNQLLRYAKDIDGQEWSYNHRDTRDIMQESLHKLANGEDQAAMDGFCVVAMFDPCYGGDFSGHLDNELVGLGSLDEAGWMKKIPRNHRRTSKDRPSSASNHGDSHDLSNLAESNANLDRQEYSVISSYLYDTSQVAPSSVPPSETFIHESDASLADSSSSGTQLVDILLTRCADTIFSQGFGVIFARWVGRNGCPLVNEPMSDVSIPPMKLFHDLDLYMEQQLSFNPNDTVATAVQRSERHKEIDQCLRSALQAYTSRWFPLILQRESHGQSLPYDEISRACWRTARRDMLKVINRPSYRSVLALYLFGQSPVPLGISPEEELDGISGVVCNQTAFLQVQQLRERLRSCQFNGSEVSAWSDTSTVNDASSSSPHLTEEFVNLESRAYWATVTWDTSDSMTLNFRSTLCSGLKGACGEPVWQLTKAFLTTSFHNQSDEWRKKGFKVSGGLAPQIISATSICAIYTWRTIASLKEALREGVGEATVDFAWAALLDAIDIFQTTIQPLLSNCERQLHFLSQVDRFNWYVVVLLYYLGILILVDALEAAKRPDLLQQLSETSLGAEHECFNVLKFGLESTYTIATNQVESSQAFNSSLSTSSLMISFVAIDPYPHHVIAAIRLMNKAFLQQCVQGTIEDEAYVQVASTLCKALDQLPQNSKAVQSARDNMQESMHSYGHSL</sequence>
<dbReference type="InterPro" id="IPR036291">
    <property type="entry name" value="NAD(P)-bd_dom_sf"/>
</dbReference>
<name>A0A438N8B2_EXOME</name>
<organism evidence="5 6">
    <name type="scientific">Exophiala mesophila</name>
    <name type="common">Black yeast-like fungus</name>
    <dbReference type="NCBI Taxonomy" id="212818"/>
    <lineage>
        <taxon>Eukaryota</taxon>
        <taxon>Fungi</taxon>
        <taxon>Dikarya</taxon>
        <taxon>Ascomycota</taxon>
        <taxon>Pezizomycotina</taxon>
        <taxon>Eurotiomycetes</taxon>
        <taxon>Chaetothyriomycetidae</taxon>
        <taxon>Chaetothyriales</taxon>
        <taxon>Herpotrichiellaceae</taxon>
        <taxon>Exophiala</taxon>
    </lineage>
</organism>
<gene>
    <name evidence="5" type="ORF">B0A52_04604</name>
</gene>
<dbReference type="PANTHER" id="PTHR47706">
    <property type="entry name" value="NMRA-LIKE FAMILY PROTEIN"/>
    <property type="match status" value="1"/>
</dbReference>
<keyword evidence="2" id="KW-0560">Oxidoreductase</keyword>
<dbReference type="GO" id="GO:0016491">
    <property type="term" value="F:oxidoreductase activity"/>
    <property type="evidence" value="ECO:0007669"/>
    <property type="project" value="UniProtKB-KW"/>
</dbReference>
<protein>
    <recommendedName>
        <fullName evidence="4">NmrA-like domain-containing protein</fullName>
    </recommendedName>
</protein>
<evidence type="ECO:0000256" key="2">
    <source>
        <dbReference type="ARBA" id="ARBA00023002"/>
    </source>
</evidence>
<dbReference type="Gene3D" id="3.40.50.720">
    <property type="entry name" value="NAD(P)-binding Rossmann-like Domain"/>
    <property type="match status" value="1"/>
</dbReference>
<feature type="region of interest" description="Disordered" evidence="3">
    <location>
        <begin position="294"/>
        <end position="321"/>
    </location>
</feature>
<reference evidence="5 6" key="1">
    <citation type="submission" date="2017-03" db="EMBL/GenBank/DDBJ databases">
        <title>Genomes of endolithic fungi from Antarctica.</title>
        <authorList>
            <person name="Coleine C."/>
            <person name="Masonjones S."/>
            <person name="Stajich J.E."/>
        </authorList>
    </citation>
    <scope>NUCLEOTIDE SEQUENCE [LARGE SCALE GENOMIC DNA]</scope>
    <source>
        <strain evidence="5 6">CCFEE 6314</strain>
    </source>
</reference>
<evidence type="ECO:0000313" key="6">
    <source>
        <dbReference type="Proteomes" id="UP000288859"/>
    </source>
</evidence>
<dbReference type="SUPFAM" id="SSF51735">
    <property type="entry name" value="NAD(P)-binding Rossmann-fold domains"/>
    <property type="match status" value="1"/>
</dbReference>
<dbReference type="AlphaFoldDB" id="A0A438N8B2"/>
<dbReference type="PANTHER" id="PTHR47706:SF1">
    <property type="entry name" value="CIPA-LIKE, PUTATIVE (AFU_ORTHOLOGUE AFUA_1G12460)-RELATED"/>
    <property type="match status" value="1"/>
</dbReference>
<evidence type="ECO:0000256" key="1">
    <source>
        <dbReference type="ARBA" id="ARBA00022857"/>
    </source>
</evidence>
<dbReference type="InterPro" id="IPR008030">
    <property type="entry name" value="NmrA-like"/>
</dbReference>
<comment type="caution">
    <text evidence="5">The sequence shown here is derived from an EMBL/GenBank/DDBJ whole genome shotgun (WGS) entry which is preliminary data.</text>
</comment>
<evidence type="ECO:0000256" key="3">
    <source>
        <dbReference type="SAM" id="MobiDB-lite"/>
    </source>
</evidence>
<dbReference type="EMBL" id="NAJM01000014">
    <property type="protein sequence ID" value="RVX72006.1"/>
    <property type="molecule type" value="Genomic_DNA"/>
</dbReference>
<feature type="compositionally biased region" description="Polar residues" evidence="3">
    <location>
        <begin position="869"/>
        <end position="882"/>
    </location>
</feature>
<accession>A0A438N8B2</accession>
<dbReference type="OrthoDB" id="5958943at2759"/>
<dbReference type="InterPro" id="IPR045312">
    <property type="entry name" value="PCBER-like"/>
</dbReference>